<evidence type="ECO:0000256" key="3">
    <source>
        <dbReference type="ARBA" id="ARBA00014376"/>
    </source>
</evidence>
<proteinExistence type="inferred from homology"/>
<comment type="function">
    <text evidence="5 6">Structural component of flagellum, the bacterial motility apparatus. Part of the rod structure of flagellar basal body.</text>
</comment>
<evidence type="ECO:0000313" key="7">
    <source>
        <dbReference type="EMBL" id="MFC5381499.1"/>
    </source>
</evidence>
<sequence length="117" mass="12376">MTAIASVTGAALRSAVDGLGARSRAIADNIANVQTPGFQSRRVAFEEAVAAAARSGSRERTGFTQALSLEPTRLDGNNVNLDTETLQSIDTGLRYQLALRAVDDRFGLVRAALRTQG</sequence>
<dbReference type="PIRSF" id="PIRSF002889">
    <property type="entry name" value="Rod_FlgB"/>
    <property type="match status" value="1"/>
</dbReference>
<keyword evidence="7" id="KW-0282">Flagellum</keyword>
<dbReference type="RefSeq" id="WP_340269383.1">
    <property type="nucleotide sequence ID" value="NZ_JBBEOG010000004.1"/>
</dbReference>
<comment type="subcellular location">
    <subcellularLocation>
        <location evidence="1 6">Bacterial flagellum basal body</location>
    </subcellularLocation>
</comment>
<evidence type="ECO:0000256" key="5">
    <source>
        <dbReference type="ARBA" id="ARBA00024934"/>
    </source>
</evidence>
<dbReference type="InterPro" id="IPR006300">
    <property type="entry name" value="FlgB"/>
</dbReference>
<gene>
    <name evidence="7" type="ORF">ACFPJ6_11910</name>
</gene>
<comment type="caution">
    <text evidence="7">The sequence shown here is derived from an EMBL/GenBank/DDBJ whole genome shotgun (WGS) entry which is preliminary data.</text>
</comment>
<name>A0ABW0GQE4_9MICO</name>
<organism evidence="7 8">
    <name type="scientific">Aquipuribacter nitratireducens</name>
    <dbReference type="NCBI Taxonomy" id="650104"/>
    <lineage>
        <taxon>Bacteria</taxon>
        <taxon>Bacillati</taxon>
        <taxon>Actinomycetota</taxon>
        <taxon>Actinomycetes</taxon>
        <taxon>Micrococcales</taxon>
        <taxon>Intrasporangiaceae</taxon>
        <taxon>Aquipuribacter</taxon>
    </lineage>
</organism>
<protein>
    <recommendedName>
        <fullName evidence="3 6">Flagellar basal body rod protein FlgB</fullName>
    </recommendedName>
</protein>
<evidence type="ECO:0000256" key="4">
    <source>
        <dbReference type="ARBA" id="ARBA00023143"/>
    </source>
</evidence>
<comment type="subunit">
    <text evidence="6">The basal body constitutes a major portion of the flagellar organelle and consists of a number of rings mounted on a central rod.</text>
</comment>
<reference evidence="8" key="1">
    <citation type="journal article" date="2019" name="Int. J. Syst. Evol. Microbiol.">
        <title>The Global Catalogue of Microorganisms (GCM) 10K type strain sequencing project: providing services to taxonomists for standard genome sequencing and annotation.</title>
        <authorList>
            <consortium name="The Broad Institute Genomics Platform"/>
            <consortium name="The Broad Institute Genome Sequencing Center for Infectious Disease"/>
            <person name="Wu L."/>
            <person name="Ma J."/>
        </authorList>
    </citation>
    <scope>NUCLEOTIDE SEQUENCE [LARGE SCALE GENOMIC DNA]</scope>
    <source>
        <strain evidence="8">CCUG 43114</strain>
    </source>
</reference>
<keyword evidence="8" id="KW-1185">Reference proteome</keyword>
<keyword evidence="7" id="KW-0969">Cilium</keyword>
<comment type="similarity">
    <text evidence="2 6">Belongs to the flagella basal body rod proteins family.</text>
</comment>
<accession>A0ABW0GQE4</accession>
<keyword evidence="4 6" id="KW-0975">Bacterial flagellum</keyword>
<evidence type="ECO:0000256" key="2">
    <source>
        <dbReference type="ARBA" id="ARBA00009677"/>
    </source>
</evidence>
<evidence type="ECO:0000256" key="1">
    <source>
        <dbReference type="ARBA" id="ARBA00004117"/>
    </source>
</evidence>
<dbReference type="EMBL" id="JBHSLD010000009">
    <property type="protein sequence ID" value="MFC5381499.1"/>
    <property type="molecule type" value="Genomic_DNA"/>
</dbReference>
<evidence type="ECO:0000256" key="6">
    <source>
        <dbReference type="PIRNR" id="PIRNR002889"/>
    </source>
</evidence>
<keyword evidence="7" id="KW-0966">Cell projection</keyword>
<dbReference type="Proteomes" id="UP001596122">
    <property type="component" value="Unassembled WGS sequence"/>
</dbReference>
<evidence type="ECO:0000313" key="8">
    <source>
        <dbReference type="Proteomes" id="UP001596122"/>
    </source>
</evidence>